<feature type="region of interest" description="Disordered" evidence="1">
    <location>
        <begin position="384"/>
        <end position="405"/>
    </location>
</feature>
<accession>A0A3B0XFL3</accession>
<reference evidence="3" key="1">
    <citation type="submission" date="2018-06" db="EMBL/GenBank/DDBJ databases">
        <authorList>
            <person name="Zhirakovskaya E."/>
        </authorList>
    </citation>
    <scope>NUCLEOTIDE SEQUENCE</scope>
</reference>
<keyword evidence="3" id="KW-0969">Cilium</keyword>
<evidence type="ECO:0000313" key="3">
    <source>
        <dbReference type="EMBL" id="VAW67115.1"/>
    </source>
</evidence>
<dbReference type="PANTHER" id="PTHR30329:SF21">
    <property type="entry name" value="LIPOPROTEIN YIAD-RELATED"/>
    <property type="match status" value="1"/>
</dbReference>
<dbReference type="Pfam" id="PF00691">
    <property type="entry name" value="OmpA"/>
    <property type="match status" value="2"/>
</dbReference>
<feature type="compositionally biased region" description="Basic residues" evidence="1">
    <location>
        <begin position="17"/>
        <end position="36"/>
    </location>
</feature>
<proteinExistence type="predicted"/>
<dbReference type="CDD" id="cd07185">
    <property type="entry name" value="OmpA_C-like"/>
    <property type="match status" value="2"/>
</dbReference>
<dbReference type="PANTHER" id="PTHR30329">
    <property type="entry name" value="STATOR ELEMENT OF FLAGELLAR MOTOR COMPLEX"/>
    <property type="match status" value="1"/>
</dbReference>
<feature type="domain" description="OmpA-like" evidence="2">
    <location>
        <begin position="294"/>
        <end position="419"/>
    </location>
</feature>
<dbReference type="InterPro" id="IPR006665">
    <property type="entry name" value="OmpA-like"/>
</dbReference>
<dbReference type="InterPro" id="IPR036737">
    <property type="entry name" value="OmpA-like_sf"/>
</dbReference>
<dbReference type="InterPro" id="IPR050330">
    <property type="entry name" value="Bact_OuterMem_StrucFunc"/>
</dbReference>
<feature type="region of interest" description="Disordered" evidence="1">
    <location>
        <begin position="1"/>
        <end position="36"/>
    </location>
</feature>
<dbReference type="SUPFAM" id="SSF103088">
    <property type="entry name" value="OmpA-like"/>
    <property type="match status" value="3"/>
</dbReference>
<feature type="non-terminal residue" evidence="3">
    <location>
        <position position="771"/>
    </location>
</feature>
<dbReference type="Gene3D" id="3.30.1330.60">
    <property type="entry name" value="OmpA-like domain"/>
    <property type="match status" value="3"/>
</dbReference>
<evidence type="ECO:0000256" key="1">
    <source>
        <dbReference type="SAM" id="MobiDB-lite"/>
    </source>
</evidence>
<dbReference type="PROSITE" id="PS51123">
    <property type="entry name" value="OMPA_2"/>
    <property type="match status" value="2"/>
</dbReference>
<keyword evidence="3" id="KW-0282">Flagellum</keyword>
<name>A0A3B0XFL3_9ZZZZ</name>
<dbReference type="EMBL" id="UOFJ01000258">
    <property type="protein sequence ID" value="VAW67115.1"/>
    <property type="molecule type" value="Genomic_DNA"/>
</dbReference>
<protein>
    <submittedName>
        <fullName evidence="3">Flagellar motor protein</fullName>
    </submittedName>
</protein>
<gene>
    <name evidence="3" type="ORF">MNBD_GAMMA10-2694</name>
</gene>
<organism evidence="3">
    <name type="scientific">hydrothermal vent metagenome</name>
    <dbReference type="NCBI Taxonomy" id="652676"/>
    <lineage>
        <taxon>unclassified sequences</taxon>
        <taxon>metagenomes</taxon>
        <taxon>ecological metagenomes</taxon>
    </lineage>
</organism>
<feature type="domain" description="OmpA-like" evidence="2">
    <location>
        <begin position="130"/>
        <end position="255"/>
    </location>
</feature>
<dbReference type="AlphaFoldDB" id="A0A3B0XFL3"/>
<keyword evidence="3" id="KW-0966">Cell projection</keyword>
<evidence type="ECO:0000259" key="2">
    <source>
        <dbReference type="PROSITE" id="PS51123"/>
    </source>
</evidence>
<sequence length="771" mass="87618">MTKHFFSAPVMQNPRKPGQKKSGQKKPGQKKPGQKKHILSSALILLSSVLIPLPAHAQTGWQEYIEFNQSPEGQVDEPPMTLESHPIGRNTEQHLPADAVFNLWIQDETFFRPSEEDRVEMQNVLEKESKTFKLDNVVKPIPFRRGQEGITEQYVSQLKQLLEKMKHRDNLRVHFIGHSDSEKLSVATRARYGDNIGLSRARAEVTAEFFQRTLDLPPESISYDGAGDVHPVASNSTAAGRARNRRVEVQIWYDEITEKTVEKEVVVPAPRLNRIKVCRKETVCKLRYKQGSAKRAQLRNLVAPLRMKEGQAEIPAEFIRQINEAYNNLRAKQNVVIRFVGHTDGLALSDRQSRIYGDHTALSKARARRVSLAIADALKLPNTAVDSTGKGETRPVTSNSTEKGRSLNRRIEVEFWHDDPFQSFSAEAQACPEKEAAETVTLTYDPPSGPIKPILLEQGQPIIPPGYTARLRTLMAEISDYTHVRLSFTGYTDNKRLSRRTAMVYGDDIGLSTARAHRLMEIIQEEMELTDKQVEHEGKGFVHSRDVANTGFIQFDSSRVEVRIVYDELAILDEDEGLDITRINREASAHTPYSLNLMRISVDGEPIHDPYKNSADLQRCVDVALEEAKIQFKFDNLNLEPRLNVTAWPNSVRYEDIAETNAVENRVYFKVYSNYRDYIARSEVRVFEEIQSTRDTPLAVIPVDKRGYAQWLASVENFAGPTQKLKYLVRVYDSENNYDETRALPLWLLDNLQQQAVINEAAPVEDVASEE</sequence>